<comment type="cofactor">
    <cofactor evidence="2 9">
        <name>pyridoxal 5'-phosphate</name>
        <dbReference type="ChEBI" id="CHEBI:597326"/>
    </cofactor>
</comment>
<evidence type="ECO:0000256" key="2">
    <source>
        <dbReference type="ARBA" id="ARBA00001933"/>
    </source>
</evidence>
<dbReference type="GO" id="GO:0004645">
    <property type="term" value="F:1,4-alpha-oligoglucan phosphorylase activity"/>
    <property type="evidence" value="ECO:0007669"/>
    <property type="project" value="UniProtKB-EC"/>
</dbReference>
<dbReference type="PANTHER" id="PTHR11468:SF25">
    <property type="entry name" value="MALTODEXTRIN PHOSPHORYLASE"/>
    <property type="match status" value="1"/>
</dbReference>
<protein>
    <recommendedName>
        <fullName evidence="9">Alpha-1,4 glucan phosphorylase</fullName>
        <ecNumber evidence="9">2.4.1.1</ecNumber>
    </recommendedName>
</protein>
<keyword evidence="5 9" id="KW-0808">Transferase</keyword>
<organism evidence="11 12">
    <name type="scientific">Thalassobacterium sedimentorum</name>
    <dbReference type="NCBI Taxonomy" id="3041258"/>
    <lineage>
        <taxon>Bacteria</taxon>
        <taxon>Pseudomonadati</taxon>
        <taxon>Verrucomicrobiota</taxon>
        <taxon>Opitutia</taxon>
        <taxon>Puniceicoccales</taxon>
        <taxon>Coraliomargaritaceae</taxon>
        <taxon>Thalassobacterium</taxon>
    </lineage>
</organism>
<name>A0ABU1AHW1_9BACT</name>
<dbReference type="Gene3D" id="3.40.50.2000">
    <property type="entry name" value="Glycogen Phosphorylase B"/>
    <property type="match status" value="2"/>
</dbReference>
<keyword evidence="6 9" id="KW-0663">Pyridoxal phosphate</keyword>
<dbReference type="Pfam" id="PF00343">
    <property type="entry name" value="Phosphorylase"/>
    <property type="match status" value="1"/>
</dbReference>
<accession>A0ABU1AHW1</accession>
<dbReference type="InterPro" id="IPR035090">
    <property type="entry name" value="Pyridoxal_P_attach_site"/>
</dbReference>
<evidence type="ECO:0000256" key="5">
    <source>
        <dbReference type="ARBA" id="ARBA00022679"/>
    </source>
</evidence>
<dbReference type="Proteomes" id="UP001243717">
    <property type="component" value="Unassembled WGS sequence"/>
</dbReference>
<evidence type="ECO:0000256" key="8">
    <source>
        <dbReference type="ARBA" id="ARBA00025174"/>
    </source>
</evidence>
<evidence type="ECO:0000313" key="11">
    <source>
        <dbReference type="EMBL" id="MDQ8194405.1"/>
    </source>
</evidence>
<dbReference type="PROSITE" id="PS00102">
    <property type="entry name" value="PHOSPHORYLASE"/>
    <property type="match status" value="1"/>
</dbReference>
<comment type="function">
    <text evidence="9">Allosteric enzyme that catalyzes the rate-limiting step in glycogen catabolism, the phosphorolytic cleavage of glycogen to produce glucose-1-phosphate, and plays a central role in maintaining cellular and organismal glucose homeostasis.</text>
</comment>
<dbReference type="EC" id="2.4.1.1" evidence="9"/>
<evidence type="ECO:0000256" key="7">
    <source>
        <dbReference type="ARBA" id="ARBA00023277"/>
    </source>
</evidence>
<dbReference type="RefSeq" id="WP_308984880.1">
    <property type="nucleotide sequence ID" value="NZ_JARXIC010000011.1"/>
</dbReference>
<evidence type="ECO:0000256" key="4">
    <source>
        <dbReference type="ARBA" id="ARBA00022676"/>
    </source>
</evidence>
<comment type="caution">
    <text evidence="11">The sequence shown here is derived from an EMBL/GenBank/DDBJ whole genome shotgun (WGS) entry which is preliminary data.</text>
</comment>
<evidence type="ECO:0000256" key="3">
    <source>
        <dbReference type="ARBA" id="ARBA00006047"/>
    </source>
</evidence>
<dbReference type="InterPro" id="IPR011833">
    <property type="entry name" value="Glycg_phsphrylas"/>
</dbReference>
<keyword evidence="4 9" id="KW-0328">Glycosyltransferase</keyword>
<feature type="compositionally biased region" description="Basic residues" evidence="10">
    <location>
        <begin position="1"/>
        <end position="13"/>
    </location>
</feature>
<comment type="function">
    <text evidence="8">Phosphorylase is an important allosteric enzyme in carbohydrate metabolism. Enzymes from different sources differ in their regulatory mechanisms and in their natural substrates. However, all known phosphorylases share catalytic and structural properties.</text>
</comment>
<proteinExistence type="inferred from homology"/>
<dbReference type="PANTHER" id="PTHR11468">
    <property type="entry name" value="GLYCOGEN PHOSPHORYLASE"/>
    <property type="match status" value="1"/>
</dbReference>
<comment type="similarity">
    <text evidence="3 9">Belongs to the glycogen phosphorylase family.</text>
</comment>
<dbReference type="SUPFAM" id="SSF53756">
    <property type="entry name" value="UDP-Glycosyltransferase/glycogen phosphorylase"/>
    <property type="match status" value="1"/>
</dbReference>
<sequence>MTTKATKSKKSPAKKTATAPDGGKAFRFDVGDSKESMKTSILNHLRYTLARHEENATQDEWWTATCYAVRDRLLDRFMKTQAVHHKQKVRRAYYLSLEYLMGRLLINNLHNAGLFEQTRDALTELGQDFNEVADEEADMGLGNGGLGRLAACFLDSLATLDLPAVGYGIHYEFGLFRQKFRDGYQVELPDNWMDKGCPWEVMRPNFAQEVKLYGRVEHQMDDKGVFKPKWVDTKTVEGVPFDISIVGYGGETVNFLRLWGARSSDEFDLDTFNQGGYTEAVHEKAFSETITKVLYPNDSTESGKELRLVQQYFFVSCSLRDIIRRFEANHSDWSEFADYNALQLNDTHPAIAIPELMRLLIDEYALEWDAAWEITRGVCNYTNHTLLPEALEKWSVPLFEKVLPRHLEIIYEINSRFLQGEVEAKWPGDDAKKSELSIIEEGNPKMVRMAYLSVVGSTKVNGVAALHTELLKKNLFATFHELYPNKLINMTNGITPRRWLLACNPGLSELITKEVGDGWPKHLDELQAISKLADNAAFQKKFMDIKRANKQAFADFVLEDSGTEISPDAIFDVQIKRLHEYKRQHLNLLHILTLYRRLLNDPDYEMNPRVFIFGAKAAPGYALAKNIIRAINKVAEKVNNDSRINGKIKIVFPQNYRITMAEKMIPAADLSEQISTAGKEASGTGNMKLALNGALTIGTLDGANVEIGEEVGDENIFIFGNTVEQVEAIKSKGYNPYDYYNSNWELKAVIDWLRSDYFTPGEHDAFAPLCSSLLEGGDPFLCLADYADYVRVQEDVDKAFSDKKRWAKMAIMNTARVGKFSSDRTIGQYAEQIWHLKPVQVEA</sequence>
<dbReference type="EMBL" id="JARXIC010000011">
    <property type="protein sequence ID" value="MDQ8194405.1"/>
    <property type="molecule type" value="Genomic_DNA"/>
</dbReference>
<dbReference type="NCBIfam" id="TIGR02093">
    <property type="entry name" value="P_ylase"/>
    <property type="match status" value="1"/>
</dbReference>
<evidence type="ECO:0000256" key="10">
    <source>
        <dbReference type="SAM" id="MobiDB-lite"/>
    </source>
</evidence>
<dbReference type="InterPro" id="IPR000811">
    <property type="entry name" value="Glyco_trans_35"/>
</dbReference>
<evidence type="ECO:0000256" key="1">
    <source>
        <dbReference type="ARBA" id="ARBA00001275"/>
    </source>
</evidence>
<keyword evidence="12" id="KW-1185">Reference proteome</keyword>
<dbReference type="PIRSF" id="PIRSF000460">
    <property type="entry name" value="Pprylas_GlgP"/>
    <property type="match status" value="1"/>
</dbReference>
<dbReference type="CDD" id="cd04300">
    <property type="entry name" value="GT35_Glycogen_Phosphorylase"/>
    <property type="match status" value="1"/>
</dbReference>
<comment type="catalytic activity">
    <reaction evidence="1 9">
        <text>[(1-&gt;4)-alpha-D-glucosyl](n) + phosphate = [(1-&gt;4)-alpha-D-glucosyl](n-1) + alpha-D-glucose 1-phosphate</text>
        <dbReference type="Rhea" id="RHEA:41732"/>
        <dbReference type="Rhea" id="RHEA-COMP:9584"/>
        <dbReference type="Rhea" id="RHEA-COMP:9586"/>
        <dbReference type="ChEBI" id="CHEBI:15444"/>
        <dbReference type="ChEBI" id="CHEBI:43474"/>
        <dbReference type="ChEBI" id="CHEBI:58601"/>
        <dbReference type="EC" id="2.4.1.1"/>
    </reaction>
</comment>
<evidence type="ECO:0000256" key="9">
    <source>
        <dbReference type="RuleBase" id="RU000587"/>
    </source>
</evidence>
<evidence type="ECO:0000256" key="6">
    <source>
        <dbReference type="ARBA" id="ARBA00022898"/>
    </source>
</evidence>
<feature type="region of interest" description="Disordered" evidence="10">
    <location>
        <begin position="1"/>
        <end position="24"/>
    </location>
</feature>
<evidence type="ECO:0000313" key="12">
    <source>
        <dbReference type="Proteomes" id="UP001243717"/>
    </source>
</evidence>
<gene>
    <name evidence="11" type="ORF">QEH59_08205</name>
</gene>
<reference evidence="11 12" key="1">
    <citation type="submission" date="2023-04" db="EMBL/GenBank/DDBJ databases">
        <title>A novel bacteria isolated from coastal sediment.</title>
        <authorList>
            <person name="Liu X.-J."/>
            <person name="Du Z.-J."/>
        </authorList>
    </citation>
    <scope>NUCLEOTIDE SEQUENCE [LARGE SCALE GENOMIC DNA]</scope>
    <source>
        <strain evidence="11 12">SDUM461004</strain>
    </source>
</reference>
<keyword evidence="7 9" id="KW-0119">Carbohydrate metabolism</keyword>